<sequence>MTAPAFTMDMALVFCVTGATIFLFITQWVRVDVTAILAMLALALLGLVEPRQTFQGLSSTAVVSIIAVVIMGRGLDHTGVITNAVRPLMRMAQGSRSRMLALLCTAIAVISSFMQNIGAAALFLPAVKRLSSQTGIPLSRLLMPVGFCAILGGTVTLVGSSPLIMLNDLMRPFGLKPFGLFSVTPIGLALVGLGIAYFLLLGNAALPRMRAGQQASPAPEALQFYPELGRLFEVHVPPASPFSRSTEVMITDLCDCHNIHTVALAPQGGKDILIPPDREMFIRSGSIFAAYGPEDGMREAAATFGWEVREHLTHFAGPLSPDMAGVVEAVVPPHSAFQGKTISDIRFRHTHHLAPLALNREGEKLYQQLAGHPLNPGDTILMFGTWEAFHAMRPARELLFVQPLDHEILHPRKAGLAGFWFMAATLLAIFSGLPLSVCLMSGAMGMVVTKVLTIDEAYRGVDWRTVFLLAGLIPLGTAMEKSQAAAWLAHQVLAFTGEALATPFVFYLVIATLSTGITLVVSNVGAMVLLTPLVIDIAGGVGADPRMAALVAALAASNSFLLPTHQVNALYMGAGGYSAGDFLRAGGPLSVLYVLLLAAMASLY</sequence>
<dbReference type="HOGENOM" id="CLU_005170_6_1_7"/>
<dbReference type="SUPFAM" id="SSF116726">
    <property type="entry name" value="TrkA C-terminal domain-like"/>
    <property type="match status" value="1"/>
</dbReference>
<evidence type="ECO:0000256" key="7">
    <source>
        <dbReference type="SAM" id="Phobius"/>
    </source>
</evidence>
<reference evidence="10" key="2">
    <citation type="submission" date="2013-07" db="EMBL/GenBank/DDBJ databases">
        <authorList>
            <person name="Morais-Silva F.O."/>
            <person name="Rezende A.M."/>
            <person name="Pimentel C."/>
            <person name="Resende D.M."/>
            <person name="Santos C.I."/>
            <person name="Clemente C."/>
            <person name="de Oliveira L.M."/>
            <person name="da Silva S.M."/>
            <person name="Costa D.A."/>
            <person name="Varela-Raposo A."/>
            <person name="Horacio E.C.A."/>
            <person name="Matos M."/>
            <person name="Flores O."/>
            <person name="Ruiz J.C."/>
            <person name="Rodrigues-Pousada C."/>
        </authorList>
    </citation>
    <scope>NUCLEOTIDE SEQUENCE [LARGE SCALE GENOMIC DNA]</scope>
    <source>
        <strain evidence="10">ATCC 19364 / DSM 1382 / NCIMB 9332 / VKM B-1759</strain>
    </source>
</reference>
<keyword evidence="10" id="KW-1185">Reference proteome</keyword>
<feature type="transmembrane region" description="Helical" evidence="7">
    <location>
        <begin position="585"/>
        <end position="603"/>
    </location>
</feature>
<feature type="transmembrane region" description="Helical" evidence="7">
    <location>
        <begin position="100"/>
        <end position="124"/>
    </location>
</feature>
<dbReference type="GO" id="GO:0005886">
    <property type="term" value="C:plasma membrane"/>
    <property type="evidence" value="ECO:0007669"/>
    <property type="project" value="TreeGrafter"/>
</dbReference>
<feature type="transmembrane region" description="Helical" evidence="7">
    <location>
        <begin position="463"/>
        <end position="480"/>
    </location>
</feature>
<dbReference type="Proteomes" id="UP000016587">
    <property type="component" value="Chromosome"/>
</dbReference>
<dbReference type="PANTHER" id="PTHR43652">
    <property type="entry name" value="BASIC AMINO ACID ANTIPORTER YFCC-RELATED"/>
    <property type="match status" value="1"/>
</dbReference>
<dbReference type="STRING" id="1121448.DGI_1414"/>
<name>T2G9J1_MEGG1</name>
<keyword evidence="4" id="KW-0677">Repeat</keyword>
<evidence type="ECO:0000256" key="5">
    <source>
        <dbReference type="ARBA" id="ARBA00022989"/>
    </source>
</evidence>
<dbReference type="PROSITE" id="PS51202">
    <property type="entry name" value="RCK_C"/>
    <property type="match status" value="1"/>
</dbReference>
<dbReference type="PATRIC" id="fig|1121448.10.peg.1409"/>
<dbReference type="Pfam" id="PF03600">
    <property type="entry name" value="CitMHS"/>
    <property type="match status" value="1"/>
</dbReference>
<feature type="transmembrane region" description="Helical" evidence="7">
    <location>
        <begin position="178"/>
        <end position="200"/>
    </location>
</feature>
<feature type="transmembrane region" description="Helical" evidence="7">
    <location>
        <begin position="31"/>
        <end position="48"/>
    </location>
</feature>
<keyword evidence="6 7" id="KW-0472">Membrane</keyword>
<dbReference type="AlphaFoldDB" id="T2G9J1"/>
<dbReference type="RefSeq" id="WP_021760058.1">
    <property type="nucleotide sequence ID" value="NC_022444.1"/>
</dbReference>
<dbReference type="Gene3D" id="3.30.70.1450">
    <property type="entry name" value="Regulator of K+ conductance, C-terminal domain"/>
    <property type="match status" value="1"/>
</dbReference>
<dbReference type="Pfam" id="PF02080">
    <property type="entry name" value="TrkA_C"/>
    <property type="match status" value="1"/>
</dbReference>
<comment type="subcellular location">
    <subcellularLocation>
        <location evidence="1">Membrane</location>
        <topology evidence="1">Multi-pass membrane protein</topology>
    </subcellularLocation>
</comment>
<evidence type="ECO:0000313" key="10">
    <source>
        <dbReference type="Proteomes" id="UP000016587"/>
    </source>
</evidence>
<organism evidence="9 10">
    <name type="scientific">Megalodesulfovibrio gigas (strain ATCC 19364 / DSM 1382 / NCIMB 9332 / VKM B-1759)</name>
    <name type="common">Desulfovibrio gigas</name>
    <dbReference type="NCBI Taxonomy" id="1121448"/>
    <lineage>
        <taxon>Bacteria</taxon>
        <taxon>Pseudomonadati</taxon>
        <taxon>Thermodesulfobacteriota</taxon>
        <taxon>Desulfovibrionia</taxon>
        <taxon>Desulfovibrionales</taxon>
        <taxon>Desulfovibrionaceae</taxon>
        <taxon>Megalodesulfovibrio</taxon>
    </lineage>
</organism>
<dbReference type="EMBL" id="CP006585">
    <property type="protein sequence ID" value="AGW13260.1"/>
    <property type="molecule type" value="Genomic_DNA"/>
</dbReference>
<gene>
    <name evidence="9" type="ORF">DGI_1414</name>
</gene>
<feature type="transmembrane region" description="Helical" evidence="7">
    <location>
        <begin position="419"/>
        <end position="443"/>
    </location>
</feature>
<dbReference type="InterPro" id="IPR051679">
    <property type="entry name" value="DASS-Related_Transporters"/>
</dbReference>
<dbReference type="GO" id="GO:0006813">
    <property type="term" value="P:potassium ion transport"/>
    <property type="evidence" value="ECO:0007669"/>
    <property type="project" value="InterPro"/>
</dbReference>
<protein>
    <submittedName>
        <fullName evidence="9">Putative sodium-dependent transporter</fullName>
    </submittedName>
</protein>
<dbReference type="PANTHER" id="PTHR43652:SF2">
    <property type="entry name" value="BASIC AMINO ACID ANTIPORTER YFCC-RELATED"/>
    <property type="match status" value="1"/>
</dbReference>
<feature type="transmembrane region" description="Helical" evidence="7">
    <location>
        <begin position="516"/>
        <end position="535"/>
    </location>
</feature>
<evidence type="ECO:0000313" key="9">
    <source>
        <dbReference type="EMBL" id="AGW13260.1"/>
    </source>
</evidence>
<feature type="transmembrane region" description="Helical" evidence="7">
    <location>
        <begin position="7"/>
        <end position="25"/>
    </location>
</feature>
<evidence type="ECO:0000256" key="3">
    <source>
        <dbReference type="ARBA" id="ARBA00022692"/>
    </source>
</evidence>
<keyword evidence="2" id="KW-0813">Transport</keyword>
<dbReference type="InterPro" id="IPR036721">
    <property type="entry name" value="RCK_C_sf"/>
</dbReference>
<dbReference type="eggNOG" id="COG0471">
    <property type="taxonomic scope" value="Bacteria"/>
</dbReference>
<evidence type="ECO:0000256" key="4">
    <source>
        <dbReference type="ARBA" id="ARBA00022737"/>
    </source>
</evidence>
<feature type="transmembrane region" description="Helical" evidence="7">
    <location>
        <begin position="547"/>
        <end position="565"/>
    </location>
</feature>
<dbReference type="InterPro" id="IPR004680">
    <property type="entry name" value="Cit_transptr-like_dom"/>
</dbReference>
<feature type="domain" description="RCK C-terminal" evidence="8">
    <location>
        <begin position="314"/>
        <end position="398"/>
    </location>
</feature>
<dbReference type="KEGG" id="dgg:DGI_1414"/>
<dbReference type="GO" id="GO:0008324">
    <property type="term" value="F:monoatomic cation transmembrane transporter activity"/>
    <property type="evidence" value="ECO:0007669"/>
    <property type="project" value="InterPro"/>
</dbReference>
<feature type="transmembrane region" description="Helical" evidence="7">
    <location>
        <begin position="145"/>
        <end position="166"/>
    </location>
</feature>
<evidence type="ECO:0000259" key="8">
    <source>
        <dbReference type="PROSITE" id="PS51202"/>
    </source>
</evidence>
<feature type="transmembrane region" description="Helical" evidence="7">
    <location>
        <begin position="60"/>
        <end position="80"/>
    </location>
</feature>
<reference evidence="9 10" key="1">
    <citation type="journal article" date="2013" name="J. Bacteriol.">
        <title>Roles of HynAB and Ech, the only two hydrogenases found in the model sulfate reducer Desulfovibrio gigas.</title>
        <authorList>
            <person name="Morais-Silva F.O."/>
            <person name="Santos C.I."/>
            <person name="Rodrigues R."/>
            <person name="Pereira I.A."/>
            <person name="Rodrigues-Pousada C."/>
        </authorList>
    </citation>
    <scope>NUCLEOTIDE SEQUENCE [LARGE SCALE GENOMIC DNA]</scope>
    <source>
        <strain evidence="10">ATCC 19364 / DSM 1382 / NCIMB 9332 / VKM B-1759</strain>
    </source>
</reference>
<evidence type="ECO:0000256" key="1">
    <source>
        <dbReference type="ARBA" id="ARBA00004141"/>
    </source>
</evidence>
<accession>T2G9J1</accession>
<proteinExistence type="predicted"/>
<evidence type="ECO:0000256" key="2">
    <source>
        <dbReference type="ARBA" id="ARBA00022448"/>
    </source>
</evidence>
<dbReference type="InterPro" id="IPR006037">
    <property type="entry name" value="RCK_C"/>
</dbReference>
<evidence type="ECO:0000256" key="6">
    <source>
        <dbReference type="ARBA" id="ARBA00023136"/>
    </source>
</evidence>
<keyword evidence="5 7" id="KW-1133">Transmembrane helix</keyword>
<dbReference type="OrthoDB" id="9765532at2"/>
<feature type="transmembrane region" description="Helical" evidence="7">
    <location>
        <begin position="492"/>
        <end position="510"/>
    </location>
</feature>
<keyword evidence="3 7" id="KW-0812">Transmembrane</keyword>